<keyword evidence="1" id="KW-0285">Flavoprotein</keyword>
<dbReference type="PANTHER" id="PTHR46865:SF2">
    <property type="entry name" value="MONOOXYGENASE"/>
    <property type="match status" value="1"/>
</dbReference>
<dbReference type="PANTHER" id="PTHR46865">
    <property type="entry name" value="OXIDOREDUCTASE-RELATED"/>
    <property type="match status" value="1"/>
</dbReference>
<dbReference type="Pfam" id="PF01494">
    <property type="entry name" value="FAD_binding_3"/>
    <property type="match status" value="1"/>
</dbReference>
<dbReference type="HOGENOM" id="CLU_009665_1_1_1"/>
<evidence type="ECO:0000259" key="5">
    <source>
        <dbReference type="Pfam" id="PF01494"/>
    </source>
</evidence>
<evidence type="ECO:0000256" key="1">
    <source>
        <dbReference type="ARBA" id="ARBA00022630"/>
    </source>
</evidence>
<dbReference type="RefSeq" id="XP_013429084.1">
    <property type="nucleotide sequence ID" value="XM_013573630.1"/>
</dbReference>
<dbReference type="Gene3D" id="3.30.9.10">
    <property type="entry name" value="D-Amino Acid Oxidase, subunit A, domain 2"/>
    <property type="match status" value="1"/>
</dbReference>
<dbReference type="InterPro" id="IPR002938">
    <property type="entry name" value="FAD-bd"/>
</dbReference>
<evidence type="ECO:0000256" key="4">
    <source>
        <dbReference type="SAM" id="Phobius"/>
    </source>
</evidence>
<protein>
    <submittedName>
        <fullName evidence="6">2-polyprenyl-6-methoxyphenol hydroxylase-like oxidoreductase</fullName>
    </submittedName>
</protein>
<accession>A0A074WNF5</accession>
<evidence type="ECO:0000313" key="6">
    <source>
        <dbReference type="EMBL" id="KEQ74668.1"/>
    </source>
</evidence>
<dbReference type="EMBL" id="KL584706">
    <property type="protein sequence ID" value="KEQ74668.1"/>
    <property type="molecule type" value="Genomic_DNA"/>
</dbReference>
<dbReference type="PRINTS" id="PR00420">
    <property type="entry name" value="RNGMNOXGNASE"/>
</dbReference>
<dbReference type="InterPro" id="IPR036188">
    <property type="entry name" value="FAD/NAD-bd_sf"/>
</dbReference>
<dbReference type="SUPFAM" id="SSF51905">
    <property type="entry name" value="FAD/NAD(P)-binding domain"/>
    <property type="match status" value="1"/>
</dbReference>
<keyword evidence="2" id="KW-0274">FAD</keyword>
<evidence type="ECO:0000256" key="2">
    <source>
        <dbReference type="ARBA" id="ARBA00022827"/>
    </source>
</evidence>
<dbReference type="OrthoDB" id="655030at2759"/>
<dbReference type="InterPro" id="IPR051704">
    <property type="entry name" value="FAD_aromatic-hydroxylase"/>
</dbReference>
<proteinExistence type="predicted"/>
<keyword evidence="4" id="KW-0812">Transmembrane</keyword>
<feature type="transmembrane region" description="Helical" evidence="4">
    <location>
        <begin position="20"/>
        <end position="38"/>
    </location>
</feature>
<feature type="domain" description="FAD-binding" evidence="5">
    <location>
        <begin position="19"/>
        <end position="382"/>
    </location>
</feature>
<evidence type="ECO:0000256" key="3">
    <source>
        <dbReference type="ARBA" id="ARBA00023002"/>
    </source>
</evidence>
<dbReference type="Gene3D" id="3.50.50.60">
    <property type="entry name" value="FAD/NAD(P)-binding domain"/>
    <property type="match status" value="1"/>
</dbReference>
<sequence length="444" mass="48931">MSTSPPLHSGTTNSRARQNILIVGCGIAGPVLATLLLSSPQSVARLPQVTILERNTAALGSGQNIDIRGIGKHIINILGLTDEIKETTTGEEGVKIVDANNRIWAQYAADKTGKVETGTSDVEILRGRLAEILLGKAKRVSKDVEARGGAGIEFVFNDTIEHLDQDDDKVHVRLTKAGERSYDLVVGSDGLHSRTRQLAWGQAQDGCLKQLEMYGAFFSTKKEAADGEWRSWYHSPRGMSVMLRPSGTKDKSTMLVLLADKSGAIAREMRGSERDVVLQKRLVLEKLNGIFWQESRLKDAVRAADDFYFDCTAQVKLEKWSKGRVVLLGDAGHCASPFSGMGTTLALAGAYHLAGSLISHPDQHDLAFEQYEENMRPLVTKAQKLAPGMPHLFHPQTFWGACLLRIFCAAIYWSSIINLLSRFKGPPAQVRKFKQYDFVVKKEI</sequence>
<keyword evidence="4" id="KW-0472">Membrane</keyword>
<organism evidence="6 7">
    <name type="scientific">Aureobasidium namibiae CBS 147.97</name>
    <dbReference type="NCBI Taxonomy" id="1043004"/>
    <lineage>
        <taxon>Eukaryota</taxon>
        <taxon>Fungi</taxon>
        <taxon>Dikarya</taxon>
        <taxon>Ascomycota</taxon>
        <taxon>Pezizomycotina</taxon>
        <taxon>Dothideomycetes</taxon>
        <taxon>Dothideomycetidae</taxon>
        <taxon>Dothideales</taxon>
        <taxon>Saccotheciaceae</taxon>
        <taxon>Aureobasidium</taxon>
    </lineage>
</organism>
<dbReference type="STRING" id="1043004.A0A074WNF5"/>
<evidence type="ECO:0000313" key="7">
    <source>
        <dbReference type="Proteomes" id="UP000027730"/>
    </source>
</evidence>
<gene>
    <name evidence="6" type="ORF">M436DRAFT_43080</name>
</gene>
<dbReference type="GO" id="GO:0016491">
    <property type="term" value="F:oxidoreductase activity"/>
    <property type="evidence" value="ECO:0007669"/>
    <property type="project" value="UniProtKB-KW"/>
</dbReference>
<reference evidence="6 7" key="1">
    <citation type="journal article" date="2014" name="BMC Genomics">
        <title>Genome sequencing of four Aureobasidium pullulans varieties: biotechnological potential, stress tolerance, and description of new species.</title>
        <authorList>
            <person name="Gostin Ar C."/>
            <person name="Ohm R.A."/>
            <person name="Kogej T."/>
            <person name="Sonjak S."/>
            <person name="Turk M."/>
            <person name="Zajc J."/>
            <person name="Zalar P."/>
            <person name="Grube M."/>
            <person name="Sun H."/>
            <person name="Han J."/>
            <person name="Sharma A."/>
            <person name="Chiniquy J."/>
            <person name="Ngan C.Y."/>
            <person name="Lipzen A."/>
            <person name="Barry K."/>
            <person name="Grigoriev I.V."/>
            <person name="Gunde-Cimerman N."/>
        </authorList>
    </citation>
    <scope>NUCLEOTIDE SEQUENCE [LARGE SCALE GENOMIC DNA]</scope>
    <source>
        <strain evidence="6 7">CBS 147.97</strain>
    </source>
</reference>
<dbReference type="Proteomes" id="UP000027730">
    <property type="component" value="Unassembled WGS sequence"/>
</dbReference>
<dbReference type="AlphaFoldDB" id="A0A074WNF5"/>
<dbReference type="GO" id="GO:0071949">
    <property type="term" value="F:FAD binding"/>
    <property type="evidence" value="ECO:0007669"/>
    <property type="project" value="InterPro"/>
</dbReference>
<name>A0A074WNF5_9PEZI</name>
<keyword evidence="7" id="KW-1185">Reference proteome</keyword>
<dbReference type="GeneID" id="25409885"/>
<keyword evidence="4" id="KW-1133">Transmembrane helix</keyword>
<keyword evidence="3" id="KW-0560">Oxidoreductase</keyword>